<proteinExistence type="predicted"/>
<dbReference type="OrthoDB" id="9854432at2"/>
<keyword evidence="2" id="KW-1133">Transmembrane helix</keyword>
<keyword evidence="2" id="KW-0812">Transmembrane</keyword>
<protein>
    <submittedName>
        <fullName evidence="3">Zinc ribbon domain-containing protein</fullName>
    </submittedName>
</protein>
<name>A0A4U1I725_9BURK</name>
<dbReference type="RefSeq" id="WP_136893736.1">
    <property type="nucleotide sequence ID" value="NZ_SWJE01000005.1"/>
</dbReference>
<evidence type="ECO:0000313" key="4">
    <source>
        <dbReference type="Proteomes" id="UP000305539"/>
    </source>
</evidence>
<feature type="region of interest" description="Disordered" evidence="1">
    <location>
        <begin position="318"/>
        <end position="353"/>
    </location>
</feature>
<dbReference type="AlphaFoldDB" id="A0A4U1I725"/>
<keyword evidence="4" id="KW-1185">Reference proteome</keyword>
<feature type="region of interest" description="Disordered" evidence="1">
    <location>
        <begin position="249"/>
        <end position="289"/>
    </location>
</feature>
<comment type="caution">
    <text evidence="3">The sequence shown here is derived from an EMBL/GenBank/DDBJ whole genome shotgun (WGS) entry which is preliminary data.</text>
</comment>
<gene>
    <name evidence="3" type="ORF">FAZ69_09530</name>
</gene>
<accession>A0A4U1I725</accession>
<evidence type="ECO:0000256" key="2">
    <source>
        <dbReference type="SAM" id="Phobius"/>
    </source>
</evidence>
<feature type="region of interest" description="Disordered" evidence="1">
    <location>
        <begin position="164"/>
        <end position="225"/>
    </location>
</feature>
<dbReference type="Proteomes" id="UP000305539">
    <property type="component" value="Unassembled WGS sequence"/>
</dbReference>
<sequence>MPCSHCGAALAEHVAVCPQCGAKVLLEVLPAAERVPPPALLPARILTPDPRAIAQARTVLAARRRARPADLNGARRWGMSRSAAILLFGFAIAFGTYVSITERDVALVKWQKVLFHNEPGPLPAGIGNNLPAPPSPVPLVALMEREIAKSRAEDAKDAQIVRNDEAKASEAQAAAKKSQAVPAPVAAAHPPKAKAAAVASAAPSREQRVSEPRKAETAPPKTVTATVAKAVQKPVEKPAVVAVEKPPVVTTEKPASAALEKTAETAPMPTPTPTPRAPRQANAANGQRGDAIQRAAQACNKENSTGCIHRQLAKTESIDRVEKSDQSGVAEAVNAEPKTAPRERLTREPVRTAAASAITAAPVEVVRKAPPPDAAPVAMREASGSAVVEPAPPKSAPSVAQRFAVSEEINRLYRGH</sequence>
<evidence type="ECO:0000313" key="3">
    <source>
        <dbReference type="EMBL" id="TKC89201.1"/>
    </source>
</evidence>
<feature type="transmembrane region" description="Helical" evidence="2">
    <location>
        <begin position="83"/>
        <end position="100"/>
    </location>
</feature>
<dbReference type="EMBL" id="SWJE01000005">
    <property type="protein sequence ID" value="TKC89201.1"/>
    <property type="molecule type" value="Genomic_DNA"/>
</dbReference>
<feature type="compositionally biased region" description="Basic and acidic residues" evidence="1">
    <location>
        <begin position="205"/>
        <end position="216"/>
    </location>
</feature>
<evidence type="ECO:0000256" key="1">
    <source>
        <dbReference type="SAM" id="MobiDB-lite"/>
    </source>
</evidence>
<organism evidence="3 4">
    <name type="scientific">Trinickia terrae</name>
    <dbReference type="NCBI Taxonomy" id="2571161"/>
    <lineage>
        <taxon>Bacteria</taxon>
        <taxon>Pseudomonadati</taxon>
        <taxon>Pseudomonadota</taxon>
        <taxon>Betaproteobacteria</taxon>
        <taxon>Burkholderiales</taxon>
        <taxon>Burkholderiaceae</taxon>
        <taxon>Trinickia</taxon>
    </lineage>
</organism>
<keyword evidence="2" id="KW-0472">Membrane</keyword>
<feature type="compositionally biased region" description="Low complexity" evidence="1">
    <location>
        <begin position="169"/>
        <end position="204"/>
    </location>
</feature>
<feature type="compositionally biased region" description="Basic and acidic residues" evidence="1">
    <location>
        <begin position="339"/>
        <end position="350"/>
    </location>
</feature>
<reference evidence="3 4" key="1">
    <citation type="submission" date="2019-04" db="EMBL/GenBank/DDBJ databases">
        <title>Trinickia sp. 7GSK02, isolated from subtropical forest soil.</title>
        <authorList>
            <person name="Gao Z.-H."/>
            <person name="Qiu L.-H."/>
        </authorList>
    </citation>
    <scope>NUCLEOTIDE SEQUENCE [LARGE SCALE GENOMIC DNA]</scope>
    <source>
        <strain evidence="3 4">7GSK02</strain>
    </source>
</reference>